<dbReference type="Gene3D" id="2.170.150.20">
    <property type="entry name" value="Peptide methionine sulfoxide reductase"/>
    <property type="match status" value="1"/>
</dbReference>
<dbReference type="Proteomes" id="UP000035904">
    <property type="component" value="Unassembled WGS sequence"/>
</dbReference>
<reference evidence="11 12" key="1">
    <citation type="submission" date="2015-05" db="EMBL/GenBank/DDBJ databases">
        <title>Whole genome sequence and identification of bacterial endophytes from Costus igneus.</title>
        <authorList>
            <person name="Lee Y.P."/>
            <person name="Gan H.M."/>
            <person name="Eng W."/>
            <person name="Wheatley M.S."/>
            <person name="Caraballo A."/>
            <person name="Polter S."/>
            <person name="Savka M.A."/>
            <person name="Hudson A.O."/>
        </authorList>
    </citation>
    <scope>NUCLEOTIDE SEQUENCE [LARGE SCALE GENOMIC DNA]</scope>
    <source>
        <strain evidence="11 12">RIT375</strain>
    </source>
</reference>
<dbReference type="eggNOG" id="COG0229">
    <property type="taxonomic scope" value="Bacteria"/>
</dbReference>
<dbReference type="eggNOG" id="COG0225">
    <property type="taxonomic scope" value="Bacteria"/>
</dbReference>
<dbReference type="AlphaFoldDB" id="A0A0J1KHL4"/>
<dbReference type="InterPro" id="IPR002579">
    <property type="entry name" value="Met_Sox_Rdtase_MsrB_dom"/>
</dbReference>
<evidence type="ECO:0000256" key="9">
    <source>
        <dbReference type="HAMAP-Rule" id="MF_01401"/>
    </source>
</evidence>
<protein>
    <recommendedName>
        <fullName evidence="8 9">Multifunctional fusion protein</fullName>
    </recommendedName>
    <domain>
        <recommendedName>
            <fullName evidence="9">Peptide methionine sulfoxide reductase MsrA</fullName>
            <shortName evidence="9">Protein-methionine-S-oxide reductase</shortName>
            <ecNumber evidence="9">1.8.4.11</ecNumber>
        </recommendedName>
        <alternativeName>
            <fullName evidence="9">Peptide-methionine (S)-S-oxide reductase</fullName>
            <shortName evidence="9">Peptide Met(O) reductase</shortName>
        </alternativeName>
    </domain>
    <domain>
        <recommendedName>
            <fullName evidence="8">Peptide methionine sulfoxide reductase MsrB</fullName>
            <ecNumber evidence="8">1.8.4.12</ecNumber>
        </recommendedName>
        <alternativeName>
            <fullName evidence="8">Peptide-methionine (R)-S-oxide reductase</fullName>
        </alternativeName>
    </domain>
</protein>
<dbReference type="FunFam" id="2.170.150.20:FF:000003">
    <property type="entry name" value="Peptide methionine sulfoxide reductase MsrB"/>
    <property type="match status" value="1"/>
</dbReference>
<comment type="caution">
    <text evidence="8">Lacks conserved residue(s) required for the propagation of feature annotation.</text>
</comment>
<dbReference type="InterPro" id="IPR002569">
    <property type="entry name" value="Met_Sox_Rdtase_MsrA_dom"/>
</dbReference>
<evidence type="ECO:0000313" key="12">
    <source>
        <dbReference type="Proteomes" id="UP000035904"/>
    </source>
</evidence>
<keyword evidence="3 8" id="KW-0560">Oxidoreductase</keyword>
<dbReference type="Gene3D" id="3.30.1060.10">
    <property type="entry name" value="Peptide methionine sulphoxide reductase MsrA"/>
    <property type="match status" value="1"/>
</dbReference>
<evidence type="ECO:0000256" key="2">
    <source>
        <dbReference type="ARBA" id="ARBA00007174"/>
    </source>
</evidence>
<evidence type="ECO:0000256" key="4">
    <source>
        <dbReference type="ARBA" id="ARBA00023268"/>
    </source>
</evidence>
<dbReference type="HAMAP" id="MF_01400">
    <property type="entry name" value="MsrB"/>
    <property type="match status" value="1"/>
</dbReference>
<keyword evidence="4" id="KW-0511">Multifunctional enzyme</keyword>
<dbReference type="Pfam" id="PF01625">
    <property type="entry name" value="PMSR"/>
    <property type="match status" value="1"/>
</dbReference>
<comment type="caution">
    <text evidence="11">The sequence shown here is derived from an EMBL/GenBank/DDBJ whole genome shotgun (WGS) entry which is preliminary data.</text>
</comment>
<dbReference type="PROSITE" id="PS51790">
    <property type="entry name" value="MSRB"/>
    <property type="match status" value="1"/>
</dbReference>
<evidence type="ECO:0000259" key="10">
    <source>
        <dbReference type="PROSITE" id="PS51790"/>
    </source>
</evidence>
<comment type="similarity">
    <text evidence="2 8">Belongs to the MsrB Met sulfoxide reductase family.</text>
</comment>
<evidence type="ECO:0000313" key="11">
    <source>
        <dbReference type="EMBL" id="KLV16000.1"/>
    </source>
</evidence>
<feature type="active site" description="Nucleophile" evidence="8">
    <location>
        <position position="293"/>
    </location>
</feature>
<evidence type="ECO:0000256" key="1">
    <source>
        <dbReference type="ARBA" id="ARBA00005591"/>
    </source>
</evidence>
<feature type="active site" evidence="9">
    <location>
        <position position="16"/>
    </location>
</feature>
<comment type="similarity">
    <text evidence="1 9">Belongs to the MsrA Met sulfoxide reductase family.</text>
</comment>
<evidence type="ECO:0000256" key="6">
    <source>
        <dbReference type="ARBA" id="ARBA00048488"/>
    </source>
</evidence>
<name>A0A0J1KHL4_BACAN</name>
<dbReference type="InterPro" id="IPR011057">
    <property type="entry name" value="Mss4-like_sf"/>
</dbReference>
<organism evidence="11 12">
    <name type="scientific">Bacillus anthracis</name>
    <name type="common">anthrax bacterium</name>
    <dbReference type="NCBI Taxonomy" id="1392"/>
    <lineage>
        <taxon>Bacteria</taxon>
        <taxon>Bacillati</taxon>
        <taxon>Bacillota</taxon>
        <taxon>Bacilli</taxon>
        <taxon>Bacillales</taxon>
        <taxon>Bacillaceae</taxon>
        <taxon>Bacillus</taxon>
        <taxon>Bacillus cereus group</taxon>
    </lineage>
</organism>
<dbReference type="PANTHER" id="PTHR43774">
    <property type="entry name" value="PEPTIDE METHIONINE SULFOXIDE REDUCTASE"/>
    <property type="match status" value="1"/>
</dbReference>
<dbReference type="InterPro" id="IPR036509">
    <property type="entry name" value="Met_Sox_Rdtase_MsrA_sf"/>
</dbReference>
<feature type="domain" description="MsrB" evidence="10">
    <location>
        <begin position="180"/>
        <end position="304"/>
    </location>
</feature>
<dbReference type="EC" id="1.8.4.11" evidence="9"/>
<gene>
    <name evidence="9" type="primary">msrA</name>
    <name evidence="8" type="synonym">msrB</name>
    <name evidence="11" type="ORF">ABW01_22380</name>
</gene>
<dbReference type="NCBIfam" id="TIGR00357">
    <property type="entry name" value="peptide-methionine (R)-S-oxide reductase MsrB"/>
    <property type="match status" value="1"/>
</dbReference>
<dbReference type="Pfam" id="PF01641">
    <property type="entry name" value="SelR"/>
    <property type="match status" value="1"/>
</dbReference>
<comment type="catalytic activity">
    <reaction evidence="7 9">
        <text>[thioredoxin]-disulfide + L-methionine + H2O = L-methionine (S)-S-oxide + [thioredoxin]-dithiol</text>
        <dbReference type="Rhea" id="RHEA:19993"/>
        <dbReference type="Rhea" id="RHEA-COMP:10698"/>
        <dbReference type="Rhea" id="RHEA-COMP:10700"/>
        <dbReference type="ChEBI" id="CHEBI:15377"/>
        <dbReference type="ChEBI" id="CHEBI:29950"/>
        <dbReference type="ChEBI" id="CHEBI:50058"/>
        <dbReference type="ChEBI" id="CHEBI:57844"/>
        <dbReference type="ChEBI" id="CHEBI:58772"/>
        <dbReference type="EC" id="1.8.4.11"/>
    </reaction>
</comment>
<dbReference type="NCBIfam" id="TIGR00401">
    <property type="entry name" value="msrA"/>
    <property type="match status" value="1"/>
</dbReference>
<evidence type="ECO:0000256" key="7">
    <source>
        <dbReference type="ARBA" id="ARBA00048782"/>
    </source>
</evidence>
<dbReference type="GO" id="GO:0008113">
    <property type="term" value="F:peptide-methionine (S)-S-oxide reductase activity"/>
    <property type="evidence" value="ECO:0007669"/>
    <property type="project" value="UniProtKB-UniRule"/>
</dbReference>
<sequence length="323" mass="37027">MAVNEKVELATFAGGCFWCMVSPFEEMEGIIKVVSGYTGGHKENPTYKEVCSETTGHYEAVQITFDANKMPYEELLNIYWRQIDPTDVGGQFHDRGQSYETVIFYHNEEQHKKAEVSKEELAKSGRFSKPIATKILPAATFYPAEEYHQGYHKKNTFRYELYRKGSGRDAFIKQHWPKDNAHLKEKLNEMQFYVTQENGTEPPFRNEYWNHKEEGLYVDIVSGEPLFTSIDKFDSGCGCGWPSFTKPVMSASVKEKMDVSHNMTRTEVRSKEGDSHLGHVFPDGPGPNGLRYCINSAALRFIPKEELEKEGYGDFLMLFGNKK</sequence>
<comment type="catalytic activity">
    <reaction evidence="5 9">
        <text>L-methionyl-[protein] + [thioredoxin]-disulfide + H2O = L-methionyl-(S)-S-oxide-[protein] + [thioredoxin]-dithiol</text>
        <dbReference type="Rhea" id="RHEA:14217"/>
        <dbReference type="Rhea" id="RHEA-COMP:10698"/>
        <dbReference type="Rhea" id="RHEA-COMP:10700"/>
        <dbReference type="Rhea" id="RHEA-COMP:12313"/>
        <dbReference type="Rhea" id="RHEA-COMP:12315"/>
        <dbReference type="ChEBI" id="CHEBI:15377"/>
        <dbReference type="ChEBI" id="CHEBI:16044"/>
        <dbReference type="ChEBI" id="CHEBI:29950"/>
        <dbReference type="ChEBI" id="CHEBI:44120"/>
        <dbReference type="ChEBI" id="CHEBI:50058"/>
        <dbReference type="EC" id="1.8.4.11"/>
    </reaction>
</comment>
<dbReference type="GO" id="GO:0033743">
    <property type="term" value="F:peptide-methionine (R)-S-oxide reductase activity"/>
    <property type="evidence" value="ECO:0007669"/>
    <property type="project" value="UniProtKB-UniRule"/>
</dbReference>
<dbReference type="PANTHER" id="PTHR43774:SF1">
    <property type="entry name" value="PEPTIDE METHIONINE SULFOXIDE REDUCTASE MSRA 2"/>
    <property type="match status" value="1"/>
</dbReference>
<evidence type="ECO:0000256" key="3">
    <source>
        <dbReference type="ARBA" id="ARBA00023002"/>
    </source>
</evidence>
<dbReference type="GO" id="GO:0033744">
    <property type="term" value="F:L-methionine:thioredoxin-disulfide S-oxidoreductase activity"/>
    <property type="evidence" value="ECO:0007669"/>
    <property type="project" value="RHEA"/>
</dbReference>
<dbReference type="SUPFAM" id="SSF51316">
    <property type="entry name" value="Mss4-like"/>
    <property type="match status" value="1"/>
</dbReference>
<comment type="function">
    <text evidence="9">Has an important function as a repair enzyme for proteins that have been inactivated by oxidation. Catalyzes the reversible oxidation-reduction of methionine sulfoxide in proteins to methionine.</text>
</comment>
<evidence type="ECO:0000256" key="8">
    <source>
        <dbReference type="HAMAP-Rule" id="MF_01400"/>
    </source>
</evidence>
<proteinExistence type="inferred from homology"/>
<comment type="catalytic activity">
    <reaction evidence="6 8">
        <text>L-methionyl-[protein] + [thioredoxin]-disulfide + H2O = L-methionyl-(R)-S-oxide-[protein] + [thioredoxin]-dithiol</text>
        <dbReference type="Rhea" id="RHEA:24164"/>
        <dbReference type="Rhea" id="RHEA-COMP:10698"/>
        <dbReference type="Rhea" id="RHEA-COMP:10700"/>
        <dbReference type="Rhea" id="RHEA-COMP:12313"/>
        <dbReference type="Rhea" id="RHEA-COMP:12314"/>
        <dbReference type="ChEBI" id="CHEBI:15377"/>
        <dbReference type="ChEBI" id="CHEBI:16044"/>
        <dbReference type="ChEBI" id="CHEBI:29950"/>
        <dbReference type="ChEBI" id="CHEBI:45764"/>
        <dbReference type="ChEBI" id="CHEBI:50058"/>
        <dbReference type="EC" id="1.8.4.12"/>
    </reaction>
</comment>
<dbReference type="SUPFAM" id="SSF55068">
    <property type="entry name" value="Peptide methionine sulfoxide reductase"/>
    <property type="match status" value="1"/>
</dbReference>
<dbReference type="FunFam" id="3.30.1060.10:FF:000003">
    <property type="entry name" value="Peptide methionine sulfoxide reductase MsrA"/>
    <property type="match status" value="1"/>
</dbReference>
<dbReference type="PATRIC" id="fig|1392.242.peg.2357"/>
<dbReference type="HAMAP" id="MF_01401">
    <property type="entry name" value="MsrA"/>
    <property type="match status" value="1"/>
</dbReference>
<accession>A0A0J1KHL4</accession>
<dbReference type="EC" id="1.8.4.12" evidence="8"/>
<dbReference type="RefSeq" id="WP_047957043.1">
    <property type="nucleotide sequence ID" value="NZ_LDPG01000019.1"/>
</dbReference>
<dbReference type="EMBL" id="LDPG01000019">
    <property type="protein sequence ID" value="KLV16000.1"/>
    <property type="molecule type" value="Genomic_DNA"/>
</dbReference>
<evidence type="ECO:0000256" key="5">
    <source>
        <dbReference type="ARBA" id="ARBA00047806"/>
    </source>
</evidence>